<sequence length="230" mass="23690">LARRDLVDGLLGEVVASVVAPLNVVANINPDEDGNGLVPNLLGRVSATIQASPTITAHIFDPDNYDGAGLLRRDLVDGLLGEVVASVVAPVNIVANINPDEDGNGLVPNLLGRVSATIQASPTITAHIFDPDNYDGGELLKRDSMAGGIYTERIDEGHIAVYVPLNTLTKGKANQAVSSLASAAGSSNVQIVSVAPTPTMPMSSAPTQAMTGLPSDNIYLRIVVPAAGLL</sequence>
<accession>A0A9W7XWP6</accession>
<name>A0A9W7XWP6_9FUNG</name>
<dbReference type="EMBL" id="JANBOJ010000401">
    <property type="protein sequence ID" value="KAJ1719430.1"/>
    <property type="molecule type" value="Genomic_DNA"/>
</dbReference>
<keyword evidence="2" id="KW-1185">Reference proteome</keyword>
<gene>
    <name evidence="1" type="ORF">LPJ53_005806</name>
</gene>
<evidence type="ECO:0000313" key="1">
    <source>
        <dbReference type="EMBL" id="KAJ1719430.1"/>
    </source>
</evidence>
<dbReference type="Proteomes" id="UP001149813">
    <property type="component" value="Unassembled WGS sequence"/>
</dbReference>
<organism evidence="1 2">
    <name type="scientific">Coemansia erecta</name>
    <dbReference type="NCBI Taxonomy" id="147472"/>
    <lineage>
        <taxon>Eukaryota</taxon>
        <taxon>Fungi</taxon>
        <taxon>Fungi incertae sedis</taxon>
        <taxon>Zoopagomycota</taxon>
        <taxon>Kickxellomycotina</taxon>
        <taxon>Kickxellomycetes</taxon>
        <taxon>Kickxellales</taxon>
        <taxon>Kickxellaceae</taxon>
        <taxon>Coemansia</taxon>
    </lineage>
</organism>
<dbReference type="OrthoDB" id="5579919at2759"/>
<reference evidence="1" key="1">
    <citation type="submission" date="2022-07" db="EMBL/GenBank/DDBJ databases">
        <title>Phylogenomic reconstructions and comparative analyses of Kickxellomycotina fungi.</title>
        <authorList>
            <person name="Reynolds N.K."/>
            <person name="Stajich J.E."/>
            <person name="Barry K."/>
            <person name="Grigoriev I.V."/>
            <person name="Crous P."/>
            <person name="Smith M.E."/>
        </authorList>
    </citation>
    <scope>NUCLEOTIDE SEQUENCE</scope>
    <source>
        <strain evidence="1">NBRC 32514</strain>
    </source>
</reference>
<feature type="non-terminal residue" evidence="1">
    <location>
        <position position="1"/>
    </location>
</feature>
<dbReference type="AlphaFoldDB" id="A0A9W7XWP6"/>
<proteinExistence type="predicted"/>
<evidence type="ECO:0000313" key="2">
    <source>
        <dbReference type="Proteomes" id="UP001149813"/>
    </source>
</evidence>
<protein>
    <submittedName>
        <fullName evidence="1">Uncharacterized protein</fullName>
    </submittedName>
</protein>
<comment type="caution">
    <text evidence="1">The sequence shown here is derived from an EMBL/GenBank/DDBJ whole genome shotgun (WGS) entry which is preliminary data.</text>
</comment>